<dbReference type="AlphaFoldDB" id="A0A0A0LJT8"/>
<dbReference type="OrthoDB" id="1918565at2759"/>
<dbReference type="KEGG" id="csv:105434556"/>
<name>A0A0A0LJT8_CUCSA</name>
<evidence type="ECO:0000259" key="1">
    <source>
        <dbReference type="PROSITE" id="PS50181"/>
    </source>
</evidence>
<evidence type="ECO:0000313" key="2">
    <source>
        <dbReference type="EMBL" id="KGN60967.1"/>
    </source>
</evidence>
<dbReference type="InterPro" id="IPR001810">
    <property type="entry name" value="F-box_dom"/>
</dbReference>
<dbReference type="Pfam" id="PF14299">
    <property type="entry name" value="PP2"/>
    <property type="match status" value="1"/>
</dbReference>
<gene>
    <name evidence="2" type="ORF">Csa_2G032730</name>
</gene>
<dbReference type="InterPro" id="IPR036047">
    <property type="entry name" value="F-box-like_dom_sf"/>
</dbReference>
<reference evidence="2 3" key="4">
    <citation type="journal article" date="2011" name="BMC Genomics">
        <title>RNA-Seq improves annotation of protein-coding genes in the cucumber genome.</title>
        <authorList>
            <person name="Li Z."/>
            <person name="Zhang Z."/>
            <person name="Yan P."/>
            <person name="Huang S."/>
            <person name="Fei Z."/>
            <person name="Lin K."/>
        </authorList>
    </citation>
    <scope>NUCLEOTIDE SEQUENCE [LARGE SCALE GENOMIC DNA]</scope>
    <source>
        <strain evidence="3">cv. 9930</strain>
    </source>
</reference>
<dbReference type="CDD" id="cd22162">
    <property type="entry name" value="F-box_AtSKIP3-like"/>
    <property type="match status" value="1"/>
</dbReference>
<sequence length="303" mass="34552">MAGISSIGVLPEDCVSAILSLTSPSDAGKLALVSSMFRSAAESDVVWGRFLPENYEEIVAASEMSGEAPLRSKREAFFRLCSPILVDEGKKSFELEKLSGKVIYMLSARELSITWSSDPLCWTWKSHPQSTFPEVVELRTVSWLEINGKIRTKMLSPNTKYGAYLLFKISERAYGLELMPAQLSLQLFPINQPNTNSSNNNHNNSEAYVWLHHKHHDQNNQSNLESLLYGNRRERATKFIQNHVQNKEFRVLNQREDGWLEVELGEFFTTQNDQQLHMSFMETEGFQLKSGLLIQGIQIRPKH</sequence>
<dbReference type="STRING" id="3659.A0A0A0LJT8"/>
<dbReference type="Pfam" id="PF00646">
    <property type="entry name" value="F-box"/>
    <property type="match status" value="1"/>
</dbReference>
<dbReference type="EMBL" id="CM002923">
    <property type="protein sequence ID" value="KGN60967.1"/>
    <property type="molecule type" value="Genomic_DNA"/>
</dbReference>
<dbReference type="PROSITE" id="PS50181">
    <property type="entry name" value="FBOX"/>
    <property type="match status" value="1"/>
</dbReference>
<protein>
    <recommendedName>
        <fullName evidence="1">F-box domain-containing protein</fullName>
    </recommendedName>
</protein>
<dbReference type="Gramene" id="KGN60967">
    <property type="protein sequence ID" value="KGN60967"/>
    <property type="gene ID" value="Csa_2G032730"/>
</dbReference>
<organism evidence="2 3">
    <name type="scientific">Cucumis sativus</name>
    <name type="common">Cucumber</name>
    <dbReference type="NCBI Taxonomy" id="3659"/>
    <lineage>
        <taxon>Eukaryota</taxon>
        <taxon>Viridiplantae</taxon>
        <taxon>Streptophyta</taxon>
        <taxon>Embryophyta</taxon>
        <taxon>Tracheophyta</taxon>
        <taxon>Spermatophyta</taxon>
        <taxon>Magnoliopsida</taxon>
        <taxon>eudicotyledons</taxon>
        <taxon>Gunneridae</taxon>
        <taxon>Pentapetalae</taxon>
        <taxon>rosids</taxon>
        <taxon>fabids</taxon>
        <taxon>Cucurbitales</taxon>
        <taxon>Cucurbitaceae</taxon>
        <taxon>Benincaseae</taxon>
        <taxon>Cucumis</taxon>
    </lineage>
</organism>
<reference evidence="2 3" key="1">
    <citation type="journal article" date="2009" name="Nat. Genet.">
        <title>The genome of the cucumber, Cucumis sativus L.</title>
        <authorList>
            <person name="Huang S."/>
            <person name="Li R."/>
            <person name="Zhang Z."/>
            <person name="Li L."/>
            <person name="Gu X."/>
            <person name="Fan W."/>
            <person name="Lucas W.J."/>
            <person name="Wang X."/>
            <person name="Xie B."/>
            <person name="Ni P."/>
            <person name="Ren Y."/>
            <person name="Zhu H."/>
            <person name="Li J."/>
            <person name="Lin K."/>
            <person name="Jin W."/>
            <person name="Fei Z."/>
            <person name="Li G."/>
            <person name="Staub J."/>
            <person name="Kilian A."/>
            <person name="van der Vossen E.A."/>
            <person name="Wu Y."/>
            <person name="Guo J."/>
            <person name="He J."/>
            <person name="Jia Z."/>
            <person name="Ren Y."/>
            <person name="Tian G."/>
            <person name="Lu Y."/>
            <person name="Ruan J."/>
            <person name="Qian W."/>
            <person name="Wang M."/>
            <person name="Huang Q."/>
            <person name="Li B."/>
            <person name="Xuan Z."/>
            <person name="Cao J."/>
            <person name="Asan"/>
            <person name="Wu Z."/>
            <person name="Zhang J."/>
            <person name="Cai Q."/>
            <person name="Bai Y."/>
            <person name="Zhao B."/>
            <person name="Han Y."/>
            <person name="Li Y."/>
            <person name="Li X."/>
            <person name="Wang S."/>
            <person name="Shi Q."/>
            <person name="Liu S."/>
            <person name="Cho W.K."/>
            <person name="Kim J.Y."/>
            <person name="Xu Y."/>
            <person name="Heller-Uszynska K."/>
            <person name="Miao H."/>
            <person name="Cheng Z."/>
            <person name="Zhang S."/>
            <person name="Wu J."/>
            <person name="Yang Y."/>
            <person name="Kang H."/>
            <person name="Li M."/>
            <person name="Liang H."/>
            <person name="Ren X."/>
            <person name="Shi Z."/>
            <person name="Wen M."/>
            <person name="Jian M."/>
            <person name="Yang H."/>
            <person name="Zhang G."/>
            <person name="Yang Z."/>
            <person name="Chen R."/>
            <person name="Liu S."/>
            <person name="Li J."/>
            <person name="Ma L."/>
            <person name="Liu H."/>
            <person name="Zhou Y."/>
            <person name="Zhao J."/>
            <person name="Fang X."/>
            <person name="Li G."/>
            <person name="Fang L."/>
            <person name="Li Y."/>
            <person name="Liu D."/>
            <person name="Zheng H."/>
            <person name="Zhang Y."/>
            <person name="Qin N."/>
            <person name="Li Z."/>
            <person name="Yang G."/>
            <person name="Yang S."/>
            <person name="Bolund L."/>
            <person name="Kristiansen K."/>
            <person name="Zheng H."/>
            <person name="Li S."/>
            <person name="Zhang X."/>
            <person name="Yang H."/>
            <person name="Wang J."/>
            <person name="Sun R."/>
            <person name="Zhang B."/>
            <person name="Jiang S."/>
            <person name="Wang J."/>
            <person name="Du Y."/>
            <person name="Li S."/>
        </authorList>
    </citation>
    <scope>NUCLEOTIDE SEQUENCE [LARGE SCALE GENOMIC DNA]</scope>
    <source>
        <strain evidence="3">cv. 9930</strain>
    </source>
</reference>
<dbReference type="OMA" id="GQREQRM"/>
<dbReference type="PANTHER" id="PTHR32278">
    <property type="entry name" value="F-BOX DOMAIN-CONTAINING PROTEIN"/>
    <property type="match status" value="1"/>
</dbReference>
<accession>A0A0A0LJT8</accession>
<evidence type="ECO:0000313" key="3">
    <source>
        <dbReference type="Proteomes" id="UP000029981"/>
    </source>
</evidence>
<dbReference type="InterPro" id="IPR025886">
    <property type="entry name" value="PP2-like"/>
</dbReference>
<proteinExistence type="predicted"/>
<reference evidence="2 3" key="2">
    <citation type="journal article" date="2009" name="PLoS ONE">
        <title>An integrated genetic and cytogenetic map of the cucumber genome.</title>
        <authorList>
            <person name="Ren Y."/>
            <person name="Zhang Z."/>
            <person name="Liu J."/>
            <person name="Staub J.E."/>
            <person name="Han Y."/>
            <person name="Cheng Z."/>
            <person name="Li X."/>
            <person name="Lu J."/>
            <person name="Miao H."/>
            <person name="Kang H."/>
            <person name="Xie B."/>
            <person name="Gu X."/>
            <person name="Wang X."/>
            <person name="Du Y."/>
            <person name="Jin W."/>
            <person name="Huang S."/>
        </authorList>
    </citation>
    <scope>NUCLEOTIDE SEQUENCE [LARGE SCALE GENOMIC DNA]</scope>
    <source>
        <strain evidence="3">cv. 9930</strain>
    </source>
</reference>
<reference evidence="2 3" key="3">
    <citation type="journal article" date="2010" name="BMC Genomics">
        <title>Transcriptome sequencing and comparative analysis of cucumber flowers with different sex types.</title>
        <authorList>
            <person name="Guo S."/>
            <person name="Zheng Y."/>
            <person name="Joung J.G."/>
            <person name="Liu S."/>
            <person name="Zhang Z."/>
            <person name="Crasta O.R."/>
            <person name="Sobral B.W."/>
            <person name="Xu Y."/>
            <person name="Huang S."/>
            <person name="Fei Z."/>
        </authorList>
    </citation>
    <scope>NUCLEOTIDE SEQUENCE [LARGE SCALE GENOMIC DNA]</scope>
    <source>
        <strain evidence="3">cv. 9930</strain>
    </source>
</reference>
<dbReference type="SUPFAM" id="SSF81383">
    <property type="entry name" value="F-box domain"/>
    <property type="match status" value="1"/>
</dbReference>
<dbReference type="Proteomes" id="UP000029981">
    <property type="component" value="Chromosome 2"/>
</dbReference>
<feature type="domain" description="F-box" evidence="1">
    <location>
        <begin position="4"/>
        <end position="50"/>
    </location>
</feature>
<dbReference type="PANTHER" id="PTHR32278:SF15">
    <property type="entry name" value="F-BOX PROTEIN PP2-B13-RELATED"/>
    <property type="match status" value="1"/>
</dbReference>
<keyword evidence="3" id="KW-1185">Reference proteome</keyword>